<keyword evidence="2" id="KW-1185">Reference proteome</keyword>
<reference evidence="1 2" key="1">
    <citation type="journal article" date="2019" name="Nat. Ecol. Evol.">
        <title>Megaphylogeny resolves global patterns of mushroom evolution.</title>
        <authorList>
            <person name="Varga T."/>
            <person name="Krizsan K."/>
            <person name="Foldi C."/>
            <person name="Dima B."/>
            <person name="Sanchez-Garcia M."/>
            <person name="Sanchez-Ramirez S."/>
            <person name="Szollosi G.J."/>
            <person name="Szarkandi J.G."/>
            <person name="Papp V."/>
            <person name="Albert L."/>
            <person name="Andreopoulos W."/>
            <person name="Angelini C."/>
            <person name="Antonin V."/>
            <person name="Barry K.W."/>
            <person name="Bougher N.L."/>
            <person name="Buchanan P."/>
            <person name="Buyck B."/>
            <person name="Bense V."/>
            <person name="Catcheside P."/>
            <person name="Chovatia M."/>
            <person name="Cooper J."/>
            <person name="Damon W."/>
            <person name="Desjardin D."/>
            <person name="Finy P."/>
            <person name="Geml J."/>
            <person name="Haridas S."/>
            <person name="Hughes K."/>
            <person name="Justo A."/>
            <person name="Karasinski D."/>
            <person name="Kautmanova I."/>
            <person name="Kiss B."/>
            <person name="Kocsube S."/>
            <person name="Kotiranta H."/>
            <person name="LaButti K.M."/>
            <person name="Lechner B.E."/>
            <person name="Liimatainen K."/>
            <person name="Lipzen A."/>
            <person name="Lukacs Z."/>
            <person name="Mihaltcheva S."/>
            <person name="Morgado L.N."/>
            <person name="Niskanen T."/>
            <person name="Noordeloos M.E."/>
            <person name="Ohm R.A."/>
            <person name="Ortiz-Santana B."/>
            <person name="Ovrebo C."/>
            <person name="Racz N."/>
            <person name="Riley R."/>
            <person name="Savchenko A."/>
            <person name="Shiryaev A."/>
            <person name="Soop K."/>
            <person name="Spirin V."/>
            <person name="Szebenyi C."/>
            <person name="Tomsovsky M."/>
            <person name="Tulloss R.E."/>
            <person name="Uehling J."/>
            <person name="Grigoriev I.V."/>
            <person name="Vagvolgyi C."/>
            <person name="Papp T."/>
            <person name="Martin F.M."/>
            <person name="Miettinen O."/>
            <person name="Hibbett D.S."/>
            <person name="Nagy L.G."/>
        </authorList>
    </citation>
    <scope>NUCLEOTIDE SEQUENCE [LARGE SCALE GENOMIC DNA]</scope>
    <source>
        <strain evidence="1 2">NL-1719</strain>
    </source>
</reference>
<organism evidence="1 2">
    <name type="scientific">Pluteus cervinus</name>
    <dbReference type="NCBI Taxonomy" id="181527"/>
    <lineage>
        <taxon>Eukaryota</taxon>
        <taxon>Fungi</taxon>
        <taxon>Dikarya</taxon>
        <taxon>Basidiomycota</taxon>
        <taxon>Agaricomycotina</taxon>
        <taxon>Agaricomycetes</taxon>
        <taxon>Agaricomycetidae</taxon>
        <taxon>Agaricales</taxon>
        <taxon>Pluteineae</taxon>
        <taxon>Pluteaceae</taxon>
        <taxon>Pluteus</taxon>
    </lineage>
</organism>
<evidence type="ECO:0000313" key="2">
    <source>
        <dbReference type="Proteomes" id="UP000308600"/>
    </source>
</evidence>
<sequence>MTVPPTSIRSTDVGDKTEETLETGQQKDPQDCARRPNRLVAPPLDITRPLVHCNLFEPYVDAGTDGLDTHHQTFSLFQ</sequence>
<dbReference type="EMBL" id="ML208349">
    <property type="protein sequence ID" value="TFK68562.1"/>
    <property type="molecule type" value="Genomic_DNA"/>
</dbReference>
<evidence type="ECO:0000313" key="1">
    <source>
        <dbReference type="EMBL" id="TFK68562.1"/>
    </source>
</evidence>
<protein>
    <submittedName>
        <fullName evidence="1">Uncharacterized protein</fullName>
    </submittedName>
</protein>
<dbReference type="Proteomes" id="UP000308600">
    <property type="component" value="Unassembled WGS sequence"/>
</dbReference>
<name>A0ACD3ASG3_9AGAR</name>
<accession>A0ACD3ASG3</accession>
<gene>
    <name evidence="1" type="ORF">BDN72DRAFT_675785</name>
</gene>
<proteinExistence type="predicted"/>